<dbReference type="Pfam" id="PF02826">
    <property type="entry name" value="2-Hacid_dh_C"/>
    <property type="match status" value="1"/>
</dbReference>
<dbReference type="PANTHER" id="PTHR10996">
    <property type="entry name" value="2-HYDROXYACID DEHYDROGENASE-RELATED"/>
    <property type="match status" value="1"/>
</dbReference>
<keyword evidence="7" id="KW-1185">Reference proteome</keyword>
<feature type="domain" description="D-isomer specific 2-hydroxyacid dehydrogenase catalytic" evidence="4">
    <location>
        <begin position="6"/>
        <end position="322"/>
    </location>
</feature>
<evidence type="ECO:0000259" key="4">
    <source>
        <dbReference type="Pfam" id="PF00389"/>
    </source>
</evidence>
<dbReference type="CDD" id="cd05301">
    <property type="entry name" value="GDH"/>
    <property type="match status" value="1"/>
</dbReference>
<protein>
    <recommendedName>
        <fullName evidence="2">Glyoxylate reductase/hydroxypyruvate reductase</fullName>
    </recommendedName>
</protein>
<accession>A0AAN7NW12</accession>
<comment type="similarity">
    <text evidence="3">Belongs to the D-isomer specific 2-hydroxyacid dehydrogenase family.</text>
</comment>
<gene>
    <name evidence="6" type="ORF">RN001_013105</name>
</gene>
<dbReference type="PROSITE" id="PS00065">
    <property type="entry name" value="D_2_HYDROXYACID_DH_1"/>
    <property type="match status" value="1"/>
</dbReference>
<evidence type="ECO:0000256" key="3">
    <source>
        <dbReference type="RuleBase" id="RU003719"/>
    </source>
</evidence>
<dbReference type="FunFam" id="3.40.50.720:FF:000026">
    <property type="entry name" value="Glyoxylate/hydroxypyruvate reductase B"/>
    <property type="match status" value="1"/>
</dbReference>
<evidence type="ECO:0000313" key="7">
    <source>
        <dbReference type="Proteomes" id="UP001353858"/>
    </source>
</evidence>
<dbReference type="InterPro" id="IPR006140">
    <property type="entry name" value="D-isomer_DH_NAD-bd"/>
</dbReference>
<dbReference type="GO" id="GO:0051287">
    <property type="term" value="F:NAD binding"/>
    <property type="evidence" value="ECO:0007669"/>
    <property type="project" value="InterPro"/>
</dbReference>
<dbReference type="InterPro" id="IPR050223">
    <property type="entry name" value="D-isomer_2-hydroxyacid_DH"/>
</dbReference>
<reference evidence="7" key="1">
    <citation type="submission" date="2023-01" db="EMBL/GenBank/DDBJ databases">
        <title>Key to firefly adult light organ development and bioluminescence: homeobox transcription factors regulate luciferase expression and transportation to peroxisome.</title>
        <authorList>
            <person name="Fu X."/>
        </authorList>
    </citation>
    <scope>NUCLEOTIDE SEQUENCE [LARGE SCALE GENOMIC DNA]</scope>
</reference>
<organism evidence="6 7">
    <name type="scientific">Aquatica leii</name>
    <dbReference type="NCBI Taxonomy" id="1421715"/>
    <lineage>
        <taxon>Eukaryota</taxon>
        <taxon>Metazoa</taxon>
        <taxon>Ecdysozoa</taxon>
        <taxon>Arthropoda</taxon>
        <taxon>Hexapoda</taxon>
        <taxon>Insecta</taxon>
        <taxon>Pterygota</taxon>
        <taxon>Neoptera</taxon>
        <taxon>Endopterygota</taxon>
        <taxon>Coleoptera</taxon>
        <taxon>Polyphaga</taxon>
        <taxon>Elateriformia</taxon>
        <taxon>Elateroidea</taxon>
        <taxon>Lampyridae</taxon>
        <taxon>Luciolinae</taxon>
        <taxon>Aquatica</taxon>
    </lineage>
</organism>
<dbReference type="SUPFAM" id="SSF52283">
    <property type="entry name" value="Formate/glycerate dehydrogenase catalytic domain-like"/>
    <property type="match status" value="1"/>
</dbReference>
<dbReference type="GO" id="GO:0005829">
    <property type="term" value="C:cytosol"/>
    <property type="evidence" value="ECO:0007669"/>
    <property type="project" value="TreeGrafter"/>
</dbReference>
<dbReference type="GO" id="GO:0008465">
    <property type="term" value="F:hydroxypyruvate reductase (NADH) activity"/>
    <property type="evidence" value="ECO:0007669"/>
    <property type="project" value="TreeGrafter"/>
</dbReference>
<dbReference type="PANTHER" id="PTHR10996:SF277">
    <property type="entry name" value="GLYOXYLATE REDUCTASE_HYDROXYPYRUVATE REDUCTASE"/>
    <property type="match status" value="1"/>
</dbReference>
<name>A0AAN7NW12_9COLE</name>
<dbReference type="EMBL" id="JARPUR010000006">
    <property type="protein sequence ID" value="KAK4873745.1"/>
    <property type="molecule type" value="Genomic_DNA"/>
</dbReference>
<sequence length="325" mass="35747">MGKPSVYVTRDIGPEALAVLKKHCNVTMWHEPMNPVPRDELIKNIAGKDALLCLLTDTIDVDVLNAAGPYLKIVSTMSVGFDHLDVREMKRRSIKVAHTPNVSTDSVAELTVTLLLVTCRRLPEASEAARNGEWKTWSPFWLCGPSLNNSTVGIVGFGRIGQQVAQRVKAFNLKSLLYYDQYEKKREAKELGAELVSLDELLTRSDFVIATCVLIPETAKMFNDEVFQKMKPTAVFINTSRGGVVDQDALIRALKTKTIFAAGIDVTVPEPLPTDNELFKLNNCVVLPHVGSATIGARNAMAMLAVNNVLAALRGERIPAEVVEY</sequence>
<dbReference type="AlphaFoldDB" id="A0AAN7NW12"/>
<dbReference type="Gene3D" id="3.40.50.720">
    <property type="entry name" value="NAD(P)-binding Rossmann-like Domain"/>
    <property type="match status" value="2"/>
</dbReference>
<dbReference type="InterPro" id="IPR029752">
    <property type="entry name" value="D-isomer_DH_CS1"/>
</dbReference>
<dbReference type="GO" id="GO:0030267">
    <property type="term" value="F:glyoxylate reductase (NADPH) activity"/>
    <property type="evidence" value="ECO:0007669"/>
    <property type="project" value="TreeGrafter"/>
</dbReference>
<evidence type="ECO:0000313" key="6">
    <source>
        <dbReference type="EMBL" id="KAK4873745.1"/>
    </source>
</evidence>
<dbReference type="SUPFAM" id="SSF51735">
    <property type="entry name" value="NAD(P)-binding Rossmann-fold domains"/>
    <property type="match status" value="1"/>
</dbReference>
<dbReference type="InterPro" id="IPR006139">
    <property type="entry name" value="D-isomer_2_OHA_DH_cat_dom"/>
</dbReference>
<comment type="caution">
    <text evidence="6">The sequence shown here is derived from an EMBL/GenBank/DDBJ whole genome shotgun (WGS) entry which is preliminary data.</text>
</comment>
<proteinExistence type="inferred from homology"/>
<dbReference type="Pfam" id="PF00389">
    <property type="entry name" value="2-Hacid_dh"/>
    <property type="match status" value="1"/>
</dbReference>
<evidence type="ECO:0000256" key="1">
    <source>
        <dbReference type="ARBA" id="ARBA00023002"/>
    </source>
</evidence>
<evidence type="ECO:0000259" key="5">
    <source>
        <dbReference type="Pfam" id="PF02826"/>
    </source>
</evidence>
<dbReference type="InterPro" id="IPR029753">
    <property type="entry name" value="D-isomer_DH_CS"/>
</dbReference>
<dbReference type="PROSITE" id="PS00671">
    <property type="entry name" value="D_2_HYDROXYACID_DH_3"/>
    <property type="match status" value="1"/>
</dbReference>
<evidence type="ECO:0000256" key="2">
    <source>
        <dbReference type="ARBA" id="ARBA00073306"/>
    </source>
</evidence>
<dbReference type="InterPro" id="IPR036291">
    <property type="entry name" value="NAD(P)-bd_dom_sf"/>
</dbReference>
<feature type="domain" description="D-isomer specific 2-hydroxyacid dehydrogenase NAD-binding" evidence="5">
    <location>
        <begin position="113"/>
        <end position="291"/>
    </location>
</feature>
<keyword evidence="1 3" id="KW-0560">Oxidoreductase</keyword>
<dbReference type="Proteomes" id="UP001353858">
    <property type="component" value="Unassembled WGS sequence"/>
</dbReference>